<protein>
    <submittedName>
        <fullName evidence="2">Uncharacterized protein</fullName>
    </submittedName>
</protein>
<feature type="transmembrane region" description="Helical" evidence="1">
    <location>
        <begin position="60"/>
        <end position="79"/>
    </location>
</feature>
<dbReference type="OrthoDB" id="291659at2"/>
<dbReference type="EMBL" id="CP042914">
    <property type="protein sequence ID" value="QEG38975.1"/>
    <property type="molecule type" value="Genomic_DNA"/>
</dbReference>
<dbReference type="AlphaFoldDB" id="A0A5B9QNC0"/>
<evidence type="ECO:0000313" key="2">
    <source>
        <dbReference type="EMBL" id="QEG38975.1"/>
    </source>
</evidence>
<name>A0A5B9QNC0_9BACT</name>
<dbReference type="KEGG" id="rul:UC8_09360"/>
<keyword evidence="1" id="KW-0472">Membrane</keyword>
<keyword evidence="1" id="KW-1133">Transmembrane helix</keyword>
<organism evidence="2 3">
    <name type="scientific">Roseimaritima ulvae</name>
    <dbReference type="NCBI Taxonomy" id="980254"/>
    <lineage>
        <taxon>Bacteria</taxon>
        <taxon>Pseudomonadati</taxon>
        <taxon>Planctomycetota</taxon>
        <taxon>Planctomycetia</taxon>
        <taxon>Pirellulales</taxon>
        <taxon>Pirellulaceae</taxon>
        <taxon>Roseimaritima</taxon>
    </lineage>
</organism>
<accession>A0A5B9QNC0</accession>
<evidence type="ECO:0000313" key="3">
    <source>
        <dbReference type="Proteomes" id="UP000325286"/>
    </source>
</evidence>
<reference evidence="2 3" key="1">
    <citation type="submission" date="2019-08" db="EMBL/GenBank/DDBJ databases">
        <title>Deep-cultivation of Planctomycetes and their phenomic and genomic characterization uncovers novel biology.</title>
        <authorList>
            <person name="Wiegand S."/>
            <person name="Jogler M."/>
            <person name="Boedeker C."/>
            <person name="Pinto D."/>
            <person name="Vollmers J."/>
            <person name="Rivas-Marin E."/>
            <person name="Kohn T."/>
            <person name="Peeters S.H."/>
            <person name="Heuer A."/>
            <person name="Rast P."/>
            <person name="Oberbeckmann S."/>
            <person name="Bunk B."/>
            <person name="Jeske O."/>
            <person name="Meyerdierks A."/>
            <person name="Storesund J.E."/>
            <person name="Kallscheuer N."/>
            <person name="Luecker S."/>
            <person name="Lage O.M."/>
            <person name="Pohl T."/>
            <person name="Merkel B.J."/>
            <person name="Hornburger P."/>
            <person name="Mueller R.-W."/>
            <person name="Bruemmer F."/>
            <person name="Labrenz M."/>
            <person name="Spormann A.M."/>
            <person name="Op den Camp H."/>
            <person name="Overmann J."/>
            <person name="Amann R."/>
            <person name="Jetten M.S.M."/>
            <person name="Mascher T."/>
            <person name="Medema M.H."/>
            <person name="Devos D.P."/>
            <person name="Kaster A.-K."/>
            <person name="Ovreas L."/>
            <person name="Rohde M."/>
            <person name="Galperin M.Y."/>
            <person name="Jogler C."/>
        </authorList>
    </citation>
    <scope>NUCLEOTIDE SEQUENCE [LARGE SCALE GENOMIC DNA]</scope>
    <source>
        <strain evidence="2 3">UC8</strain>
    </source>
</reference>
<dbReference type="RefSeq" id="WP_068140663.1">
    <property type="nucleotide sequence ID" value="NZ_CP042914.1"/>
</dbReference>
<feature type="transmembrane region" description="Helical" evidence="1">
    <location>
        <begin position="30"/>
        <end position="53"/>
    </location>
</feature>
<gene>
    <name evidence="2" type="ORF">UC8_09360</name>
</gene>
<sequence>MALLETNWKPSPRQLRQFGGMCLLMLPLLAWLWSASLTVIAWFAFAGLLIAVVSWVAPKIVAPLFIGLMLITLPIGLVIGELAMFLIYMTVFLPIGIFFRLRRRDRLQLNLDRQCKTYWQAKQKPTSVASYYRQS</sequence>
<feature type="transmembrane region" description="Helical" evidence="1">
    <location>
        <begin position="85"/>
        <end position="101"/>
    </location>
</feature>
<evidence type="ECO:0000256" key="1">
    <source>
        <dbReference type="SAM" id="Phobius"/>
    </source>
</evidence>
<proteinExistence type="predicted"/>
<keyword evidence="3" id="KW-1185">Reference proteome</keyword>
<dbReference type="Proteomes" id="UP000325286">
    <property type="component" value="Chromosome"/>
</dbReference>
<keyword evidence="1" id="KW-0812">Transmembrane</keyword>